<comment type="caution">
    <text evidence="1">The sequence shown here is derived from an EMBL/GenBank/DDBJ whole genome shotgun (WGS) entry which is preliminary data.</text>
</comment>
<protein>
    <submittedName>
        <fullName evidence="1">Uncharacterized protein</fullName>
    </submittedName>
</protein>
<evidence type="ECO:0000313" key="1">
    <source>
        <dbReference type="EMBL" id="KAI3700986.1"/>
    </source>
</evidence>
<keyword evidence="2" id="KW-1185">Reference proteome</keyword>
<sequence>MADESLKGSHLDEVELSERARAGVKASGDWVMESMNKRIDSYGVTTGFGATSHRRTNEGGALHKELIRFLNGKIFGNGTESSHTLPHLATRAATGHRIETGFRLVTENEKKVVIVGGVWFLAAIGLQVTVKQASKPKLF</sequence>
<dbReference type="EMBL" id="CM042016">
    <property type="protein sequence ID" value="KAI3700986.1"/>
    <property type="molecule type" value="Genomic_DNA"/>
</dbReference>
<evidence type="ECO:0000313" key="2">
    <source>
        <dbReference type="Proteomes" id="UP001055811"/>
    </source>
</evidence>
<organism evidence="1 2">
    <name type="scientific">Cichorium intybus</name>
    <name type="common">Chicory</name>
    <dbReference type="NCBI Taxonomy" id="13427"/>
    <lineage>
        <taxon>Eukaryota</taxon>
        <taxon>Viridiplantae</taxon>
        <taxon>Streptophyta</taxon>
        <taxon>Embryophyta</taxon>
        <taxon>Tracheophyta</taxon>
        <taxon>Spermatophyta</taxon>
        <taxon>Magnoliopsida</taxon>
        <taxon>eudicotyledons</taxon>
        <taxon>Gunneridae</taxon>
        <taxon>Pentapetalae</taxon>
        <taxon>asterids</taxon>
        <taxon>campanulids</taxon>
        <taxon>Asterales</taxon>
        <taxon>Asteraceae</taxon>
        <taxon>Cichorioideae</taxon>
        <taxon>Cichorieae</taxon>
        <taxon>Cichoriinae</taxon>
        <taxon>Cichorium</taxon>
    </lineage>
</organism>
<proteinExistence type="predicted"/>
<reference evidence="1 2" key="2">
    <citation type="journal article" date="2022" name="Mol. Ecol. Resour.">
        <title>The genomes of chicory, endive, great burdock and yacon provide insights into Asteraceae paleo-polyploidization history and plant inulin production.</title>
        <authorList>
            <person name="Fan W."/>
            <person name="Wang S."/>
            <person name="Wang H."/>
            <person name="Wang A."/>
            <person name="Jiang F."/>
            <person name="Liu H."/>
            <person name="Zhao H."/>
            <person name="Xu D."/>
            <person name="Zhang Y."/>
        </authorList>
    </citation>
    <scope>NUCLEOTIDE SEQUENCE [LARGE SCALE GENOMIC DNA]</scope>
    <source>
        <strain evidence="2">cv. Punajuju</strain>
        <tissue evidence="1">Leaves</tissue>
    </source>
</reference>
<name>A0ACB8ZTE8_CICIN</name>
<gene>
    <name evidence="1" type="ORF">L2E82_45627</name>
</gene>
<reference evidence="2" key="1">
    <citation type="journal article" date="2022" name="Mol. Ecol. Resour.">
        <title>The genomes of chicory, endive, great burdock and yacon provide insights into Asteraceae palaeo-polyploidization history and plant inulin production.</title>
        <authorList>
            <person name="Fan W."/>
            <person name="Wang S."/>
            <person name="Wang H."/>
            <person name="Wang A."/>
            <person name="Jiang F."/>
            <person name="Liu H."/>
            <person name="Zhao H."/>
            <person name="Xu D."/>
            <person name="Zhang Y."/>
        </authorList>
    </citation>
    <scope>NUCLEOTIDE SEQUENCE [LARGE SCALE GENOMIC DNA]</scope>
    <source>
        <strain evidence="2">cv. Punajuju</strain>
    </source>
</reference>
<accession>A0ACB8ZTE8</accession>
<dbReference type="Proteomes" id="UP001055811">
    <property type="component" value="Linkage Group LG08"/>
</dbReference>